<dbReference type="InterPro" id="IPR023393">
    <property type="entry name" value="START-like_dom_sf"/>
</dbReference>
<dbReference type="Proteomes" id="UP000249819">
    <property type="component" value="Unassembled WGS sequence"/>
</dbReference>
<dbReference type="OrthoDB" id="118413at2"/>
<dbReference type="SUPFAM" id="SSF55961">
    <property type="entry name" value="Bet v1-like"/>
    <property type="match status" value="1"/>
</dbReference>
<dbReference type="RefSeq" id="WP_111593979.1">
    <property type="nucleotide sequence ID" value="NZ_QLMA01000007.1"/>
</dbReference>
<keyword evidence="4" id="KW-1185">Reference proteome</keyword>
<gene>
    <name evidence="3" type="ORF">CLV59_107150</name>
</gene>
<evidence type="ECO:0000259" key="2">
    <source>
        <dbReference type="Pfam" id="PF08327"/>
    </source>
</evidence>
<dbReference type="Gene3D" id="3.30.530.20">
    <property type="match status" value="1"/>
</dbReference>
<dbReference type="InterPro" id="IPR013538">
    <property type="entry name" value="ASHA1/2-like_C"/>
</dbReference>
<feature type="domain" description="Activator of Hsp90 ATPase homologue 1/2-like C-terminal" evidence="2">
    <location>
        <begin position="24"/>
        <end position="150"/>
    </location>
</feature>
<evidence type="ECO:0000256" key="1">
    <source>
        <dbReference type="ARBA" id="ARBA00006817"/>
    </source>
</evidence>
<evidence type="ECO:0000313" key="4">
    <source>
        <dbReference type="Proteomes" id="UP000249819"/>
    </source>
</evidence>
<protein>
    <submittedName>
        <fullName evidence="3">Uncharacterized protein YndB with AHSA1/START domain</fullName>
    </submittedName>
</protein>
<proteinExistence type="inferred from homology"/>
<comment type="caution">
    <text evidence="3">The sequence shown here is derived from an EMBL/GenBank/DDBJ whole genome shotgun (WGS) entry which is preliminary data.</text>
</comment>
<name>A0A327VQQ9_9BACT</name>
<organism evidence="3 4">
    <name type="scientific">Chitinophaga dinghuensis</name>
    <dbReference type="NCBI Taxonomy" id="1539050"/>
    <lineage>
        <taxon>Bacteria</taxon>
        <taxon>Pseudomonadati</taxon>
        <taxon>Bacteroidota</taxon>
        <taxon>Chitinophagia</taxon>
        <taxon>Chitinophagales</taxon>
        <taxon>Chitinophagaceae</taxon>
        <taxon>Chitinophaga</taxon>
    </lineage>
</organism>
<dbReference type="EMBL" id="QLMA01000007">
    <property type="protein sequence ID" value="RAJ77383.1"/>
    <property type="molecule type" value="Genomic_DNA"/>
</dbReference>
<sequence>MENRTKINAESGKQDLHIIREFELPVDLLFKAHEDPEIIEQWMGTHVLKLEGKKHGSWQYQTKNQEGKVMFQANGAIHEWIPNEKITRTFEMENMPFGVTLELITFEKLTDDTSRLHIHVIYESGDKRDQNLKMGMVQGINMAHDQLQTVAGKLK</sequence>
<reference evidence="3 4" key="1">
    <citation type="submission" date="2018-06" db="EMBL/GenBank/DDBJ databases">
        <title>Genomic Encyclopedia of Archaeal and Bacterial Type Strains, Phase II (KMG-II): from individual species to whole genera.</title>
        <authorList>
            <person name="Goeker M."/>
        </authorList>
    </citation>
    <scope>NUCLEOTIDE SEQUENCE [LARGE SCALE GENOMIC DNA]</scope>
    <source>
        <strain evidence="3 4">DSM 29821</strain>
    </source>
</reference>
<comment type="similarity">
    <text evidence="1">Belongs to the AHA1 family.</text>
</comment>
<dbReference type="AlphaFoldDB" id="A0A327VQQ9"/>
<accession>A0A327VQQ9</accession>
<evidence type="ECO:0000313" key="3">
    <source>
        <dbReference type="EMBL" id="RAJ77383.1"/>
    </source>
</evidence>
<dbReference type="Pfam" id="PF08327">
    <property type="entry name" value="AHSA1"/>
    <property type="match status" value="1"/>
</dbReference>